<evidence type="ECO:0000313" key="14">
    <source>
        <dbReference type="EMBL" id="QPK78501.1"/>
    </source>
</evidence>
<keyword evidence="15" id="KW-1185">Reference proteome</keyword>
<feature type="binding site" evidence="8">
    <location>
        <position position="141"/>
    </location>
    <ligand>
        <name>GTP</name>
        <dbReference type="ChEBI" id="CHEBI:37565"/>
    </ligand>
</feature>
<evidence type="ECO:0000256" key="6">
    <source>
        <dbReference type="ARBA" id="ARBA00023210"/>
    </source>
</evidence>
<feature type="region of interest" description="Disordered" evidence="11">
    <location>
        <begin position="65"/>
        <end position="84"/>
    </location>
</feature>
<feature type="compositionally biased region" description="Acidic residues" evidence="11">
    <location>
        <begin position="422"/>
        <end position="434"/>
    </location>
</feature>
<dbReference type="Gene3D" id="3.40.50.1440">
    <property type="entry name" value="Tubulin/FtsZ, GTPase domain"/>
    <property type="match status" value="1"/>
</dbReference>
<comment type="subunit">
    <text evidence="8">Homodimer. Polymerizes to form a dynamic ring structure in a strictly GTP-dependent manner. Interacts directly with several other division proteins.</text>
</comment>
<dbReference type="InterPro" id="IPR020805">
    <property type="entry name" value="Cell_div_FtsZ_CS"/>
</dbReference>
<evidence type="ECO:0000256" key="1">
    <source>
        <dbReference type="ARBA" id="ARBA00009690"/>
    </source>
</evidence>
<dbReference type="KEGG" id="cliz:G7Y31_07995"/>
<evidence type="ECO:0000256" key="5">
    <source>
        <dbReference type="ARBA" id="ARBA00023134"/>
    </source>
</evidence>
<dbReference type="GO" id="GO:0003924">
    <property type="term" value="F:GTPase activity"/>
    <property type="evidence" value="ECO:0007669"/>
    <property type="project" value="UniProtKB-UniRule"/>
</dbReference>
<comment type="similarity">
    <text evidence="1 8 10">Belongs to the FtsZ family.</text>
</comment>
<evidence type="ECO:0000256" key="9">
    <source>
        <dbReference type="NCBIfam" id="TIGR00065"/>
    </source>
</evidence>
<reference evidence="14 15" key="1">
    <citation type="submission" date="2020-11" db="EMBL/GenBank/DDBJ databases">
        <title>Corynebacterium sp. ZJ-599.</title>
        <authorList>
            <person name="Zhou J."/>
        </authorList>
    </citation>
    <scope>NUCLEOTIDE SEQUENCE [LARGE SCALE GENOMIC DNA]</scope>
    <source>
        <strain evidence="14 15">ZJ-599</strain>
    </source>
</reference>
<dbReference type="InterPro" id="IPR036525">
    <property type="entry name" value="Tubulin/FtsZ_GTPase_sf"/>
</dbReference>
<proteinExistence type="inferred from homology"/>
<dbReference type="Proteomes" id="UP000594681">
    <property type="component" value="Chromosome"/>
</dbReference>
<feature type="compositionally biased region" description="Basic and acidic residues" evidence="11">
    <location>
        <begin position="378"/>
        <end position="405"/>
    </location>
</feature>
<dbReference type="GO" id="GO:0043093">
    <property type="term" value="P:FtsZ-dependent cytokinesis"/>
    <property type="evidence" value="ECO:0007669"/>
    <property type="project" value="UniProtKB-UniRule"/>
</dbReference>
<evidence type="ECO:0000256" key="4">
    <source>
        <dbReference type="ARBA" id="ARBA00022741"/>
    </source>
</evidence>
<dbReference type="InterPro" id="IPR008280">
    <property type="entry name" value="Tub_FtsZ_C"/>
</dbReference>
<dbReference type="SMART" id="SM00865">
    <property type="entry name" value="Tubulin_C"/>
    <property type="match status" value="1"/>
</dbReference>
<evidence type="ECO:0000256" key="2">
    <source>
        <dbReference type="ARBA" id="ARBA00022490"/>
    </source>
</evidence>
<evidence type="ECO:0000259" key="12">
    <source>
        <dbReference type="SMART" id="SM00864"/>
    </source>
</evidence>
<dbReference type="PANTHER" id="PTHR30314">
    <property type="entry name" value="CELL DIVISION PROTEIN FTSZ-RELATED"/>
    <property type="match status" value="1"/>
</dbReference>
<organism evidence="14 15">
    <name type="scientific">Corynebacterium lizhenjunii</name>
    <dbReference type="NCBI Taxonomy" id="2709394"/>
    <lineage>
        <taxon>Bacteria</taxon>
        <taxon>Bacillati</taxon>
        <taxon>Actinomycetota</taxon>
        <taxon>Actinomycetes</taxon>
        <taxon>Mycobacteriales</taxon>
        <taxon>Corynebacteriaceae</taxon>
        <taxon>Corynebacterium</taxon>
    </lineage>
</organism>
<dbReference type="AlphaFoldDB" id="A0A7T0KCZ6"/>
<dbReference type="GO" id="GO:0000917">
    <property type="term" value="P:division septum assembly"/>
    <property type="evidence" value="ECO:0007669"/>
    <property type="project" value="UniProtKB-KW"/>
</dbReference>
<dbReference type="SUPFAM" id="SSF52490">
    <property type="entry name" value="Tubulin nucleotide-binding domain-like"/>
    <property type="match status" value="1"/>
</dbReference>
<evidence type="ECO:0000256" key="8">
    <source>
        <dbReference type="HAMAP-Rule" id="MF_00909"/>
    </source>
</evidence>
<evidence type="ECO:0000256" key="3">
    <source>
        <dbReference type="ARBA" id="ARBA00022618"/>
    </source>
</evidence>
<dbReference type="InterPro" id="IPR000158">
    <property type="entry name" value="Cell_div_FtsZ"/>
</dbReference>
<dbReference type="RefSeq" id="WP_165010195.1">
    <property type="nucleotide sequence ID" value="NZ_CP064954.1"/>
</dbReference>
<evidence type="ECO:0000313" key="15">
    <source>
        <dbReference type="Proteomes" id="UP000594681"/>
    </source>
</evidence>
<name>A0A7T0KCZ6_9CORY</name>
<dbReference type="GO" id="GO:0051258">
    <property type="term" value="P:protein polymerization"/>
    <property type="evidence" value="ECO:0007669"/>
    <property type="project" value="UniProtKB-UniRule"/>
</dbReference>
<keyword evidence="2 8" id="KW-0963">Cytoplasm</keyword>
<feature type="domain" description="Tubulin/FtsZ GTPase" evidence="12">
    <location>
        <begin position="11"/>
        <end position="203"/>
    </location>
</feature>
<sequence>MTTPSNNNLADIKVVGVGGGGVNAVNRMIEEGLKGVEFVAINTDAQALLLCDADSKLDIGREATRGLGAGANPEVGRQAAEDSKSELEEYLRGADMVFVTAGEGGGTGTGAAPVVASIAKKQGSLTVGVVTKPFKFEGQRRTRQAEEGIAALAEVCDTLIVIPNERLLQLSSEELPIVEAFRLADEVLHNGVQGITDLITTPGMINVDFADVRSVMADAGSALMGIGNARGENRALVATEQAINSPLLESTMHGAKGVLLSVAGGSDLGLHEINQAATLVNEHADPDANIIFGNIIDDSLGDEIRVTIIATGFDAEKNRHDDGRSGIISHENPSPVHHQEPAAPAATPAPQAERGSLFEDRSFEDRSAAAGERQSYQPRHEYRVGEPDRGATHDAGRDRGPRNEEAGLFTSRQRADERPASDSDDDLDVPDFLR</sequence>
<dbReference type="Pfam" id="PF00091">
    <property type="entry name" value="Tubulin"/>
    <property type="match status" value="1"/>
</dbReference>
<dbReference type="CDD" id="cd02201">
    <property type="entry name" value="FtsZ_type1"/>
    <property type="match status" value="1"/>
</dbReference>
<dbReference type="PROSITE" id="PS01134">
    <property type="entry name" value="FTSZ_1"/>
    <property type="match status" value="1"/>
</dbReference>
<dbReference type="Pfam" id="PF12327">
    <property type="entry name" value="FtsZ_C"/>
    <property type="match status" value="1"/>
</dbReference>
<keyword evidence="7 8" id="KW-0131">Cell cycle</keyword>
<keyword evidence="6 8" id="KW-0717">Septation</keyword>
<evidence type="ECO:0000256" key="7">
    <source>
        <dbReference type="ARBA" id="ARBA00023306"/>
    </source>
</evidence>
<gene>
    <name evidence="8 14" type="primary">ftsZ</name>
    <name evidence="14" type="ORF">G7Y31_07995</name>
</gene>
<dbReference type="GO" id="GO:0032153">
    <property type="term" value="C:cell division site"/>
    <property type="evidence" value="ECO:0007669"/>
    <property type="project" value="UniProtKB-UniRule"/>
</dbReference>
<keyword evidence="5 8" id="KW-0342">GTP-binding</keyword>
<feature type="domain" description="Tubulin/FtsZ 2-layer sandwich" evidence="13">
    <location>
        <begin position="205"/>
        <end position="322"/>
    </location>
</feature>
<feature type="binding site" evidence="8">
    <location>
        <position position="185"/>
    </location>
    <ligand>
        <name>GTP</name>
        <dbReference type="ChEBI" id="CHEBI:37565"/>
    </ligand>
</feature>
<dbReference type="FunFam" id="3.40.50.1440:FF:000023">
    <property type="entry name" value="Cell division protein FtsZ"/>
    <property type="match status" value="1"/>
</dbReference>
<feature type="region of interest" description="Disordered" evidence="11">
    <location>
        <begin position="316"/>
        <end position="434"/>
    </location>
</feature>
<keyword evidence="3 8" id="KW-0132">Cell division</keyword>
<dbReference type="PROSITE" id="PS01135">
    <property type="entry name" value="FTSZ_2"/>
    <property type="match status" value="1"/>
</dbReference>
<comment type="function">
    <text evidence="8 10">Essential cell division protein that forms a contractile ring structure (Z ring) at the future cell division site. The regulation of the ring assembly controls the timing and the location of cell division. One of the functions of the FtsZ ring is to recruit other cell division proteins to the septum to produce a new cell wall between the dividing cells. Binds GTP and shows GTPase activity.</text>
</comment>
<dbReference type="GO" id="GO:0005737">
    <property type="term" value="C:cytoplasm"/>
    <property type="evidence" value="ECO:0007669"/>
    <property type="project" value="UniProtKB-SubCell"/>
</dbReference>
<feature type="compositionally biased region" description="Low complexity" evidence="11">
    <location>
        <begin position="341"/>
        <end position="352"/>
    </location>
</feature>
<dbReference type="InterPro" id="IPR003008">
    <property type="entry name" value="Tubulin_FtsZ_GTPase"/>
</dbReference>
<dbReference type="HAMAP" id="MF_00909">
    <property type="entry name" value="FtsZ"/>
    <property type="match status" value="1"/>
</dbReference>
<dbReference type="InterPro" id="IPR045061">
    <property type="entry name" value="FtsZ/CetZ"/>
</dbReference>
<dbReference type="SUPFAM" id="SSF55307">
    <property type="entry name" value="Tubulin C-terminal domain-like"/>
    <property type="match status" value="1"/>
</dbReference>
<evidence type="ECO:0000256" key="10">
    <source>
        <dbReference type="RuleBase" id="RU000631"/>
    </source>
</evidence>
<dbReference type="Gene3D" id="3.30.1330.20">
    <property type="entry name" value="Tubulin/FtsZ, C-terminal domain"/>
    <property type="match status" value="1"/>
</dbReference>
<keyword evidence="4 8" id="KW-0547">Nucleotide-binding</keyword>
<protein>
    <recommendedName>
        <fullName evidence="8 9">Cell division protein FtsZ</fullName>
    </recommendedName>
</protein>
<feature type="binding site" evidence="8">
    <location>
        <begin position="106"/>
        <end position="108"/>
    </location>
    <ligand>
        <name>GTP</name>
        <dbReference type="ChEBI" id="CHEBI:37565"/>
    </ligand>
</feature>
<feature type="binding site" evidence="8">
    <location>
        <begin position="19"/>
        <end position="23"/>
    </location>
    <ligand>
        <name>GTP</name>
        <dbReference type="ChEBI" id="CHEBI:37565"/>
    </ligand>
</feature>
<dbReference type="InterPro" id="IPR024757">
    <property type="entry name" value="FtsZ_C"/>
</dbReference>
<dbReference type="EMBL" id="CP064954">
    <property type="protein sequence ID" value="QPK78501.1"/>
    <property type="molecule type" value="Genomic_DNA"/>
</dbReference>
<feature type="compositionally biased region" description="Basic and acidic residues" evidence="11">
    <location>
        <begin position="356"/>
        <end position="367"/>
    </location>
</feature>
<dbReference type="GO" id="GO:0005525">
    <property type="term" value="F:GTP binding"/>
    <property type="evidence" value="ECO:0007669"/>
    <property type="project" value="UniProtKB-UniRule"/>
</dbReference>
<evidence type="ECO:0000259" key="13">
    <source>
        <dbReference type="SMART" id="SM00865"/>
    </source>
</evidence>
<feature type="binding site" evidence="8">
    <location>
        <position position="137"/>
    </location>
    <ligand>
        <name>GTP</name>
        <dbReference type="ChEBI" id="CHEBI:37565"/>
    </ligand>
</feature>
<dbReference type="PANTHER" id="PTHR30314:SF3">
    <property type="entry name" value="MITOCHONDRIAL DIVISION PROTEIN FSZA"/>
    <property type="match status" value="1"/>
</dbReference>
<dbReference type="InterPro" id="IPR037103">
    <property type="entry name" value="Tubulin/FtsZ-like_C"/>
</dbReference>
<dbReference type="NCBIfam" id="TIGR00065">
    <property type="entry name" value="ftsZ"/>
    <property type="match status" value="1"/>
</dbReference>
<dbReference type="InterPro" id="IPR018316">
    <property type="entry name" value="Tubulin/FtsZ_2-layer-sand-dom"/>
</dbReference>
<comment type="subcellular location">
    <subcellularLocation>
        <location evidence="8">Cytoplasm</location>
    </subcellularLocation>
    <text evidence="8">Assembles at midcell at the inner surface of the cytoplasmic membrane.</text>
</comment>
<dbReference type="PRINTS" id="PR00423">
    <property type="entry name" value="CELLDVISFTSZ"/>
</dbReference>
<evidence type="ECO:0000256" key="11">
    <source>
        <dbReference type="SAM" id="MobiDB-lite"/>
    </source>
</evidence>
<dbReference type="SMART" id="SM00864">
    <property type="entry name" value="Tubulin"/>
    <property type="match status" value="1"/>
</dbReference>
<accession>A0A7T0KCZ6</accession>